<comment type="caution">
    <text evidence="2">The sequence shown here is derived from an EMBL/GenBank/DDBJ whole genome shotgun (WGS) entry which is preliminary data.</text>
</comment>
<dbReference type="PANTHER" id="PTHR36031:SF1">
    <property type="entry name" value="F21O3.15 PROTEIN"/>
    <property type="match status" value="1"/>
</dbReference>
<feature type="region of interest" description="Disordered" evidence="1">
    <location>
        <begin position="248"/>
        <end position="357"/>
    </location>
</feature>
<feature type="compositionally biased region" description="Basic residues" evidence="1">
    <location>
        <begin position="30"/>
        <end position="43"/>
    </location>
</feature>
<feature type="region of interest" description="Disordered" evidence="1">
    <location>
        <begin position="203"/>
        <end position="228"/>
    </location>
</feature>
<gene>
    <name evidence="2" type="ORF">GOP47_0010550</name>
</gene>
<dbReference type="Proteomes" id="UP000886520">
    <property type="component" value="Chromosome 10"/>
</dbReference>
<protein>
    <submittedName>
        <fullName evidence="2">Uncharacterized protein</fullName>
    </submittedName>
</protein>
<name>A0A9D4ZGH8_ADICA</name>
<dbReference type="EMBL" id="JABFUD020000010">
    <property type="protein sequence ID" value="KAI5074589.1"/>
    <property type="molecule type" value="Genomic_DNA"/>
</dbReference>
<evidence type="ECO:0000256" key="1">
    <source>
        <dbReference type="SAM" id="MobiDB-lite"/>
    </source>
</evidence>
<dbReference type="AlphaFoldDB" id="A0A9D4ZGH8"/>
<feature type="compositionally biased region" description="Basic and acidic residues" evidence="1">
    <location>
        <begin position="331"/>
        <end position="346"/>
    </location>
</feature>
<sequence length="357" mass="41401">MLGQLSSLRRRGQRLIQGFFFRGITTQNQGRRHQPGPHPRHQPAPHPPPVPPEKIEWWAVDGELFKAEKFDPKRVLAPLEHEHISNRRRRKDLVWHLRKTRLKLRIQNQDSYWEAYIKRFQILRDEWEKHVWDPPPVPQPKRRNPAWLAEETEKYVWCDPRREAYVTSREATQNPSGSAYTFDLSRMDQSAVRAKFDEKIGYTRQAMSHSPYENRRNPGASGARPDMTQLKLRNADFPRCNIRPTEVENFDDVFENEDDSQDDDEDTSKSHAHAKAALSNTKAALSTTEDDDGPGGELFSWGESDSEGGAGDEVEAAGKDVDEDEDDDSVDEFKMEDFEPKKKGWFGEEDDLFKDDE</sequence>
<feature type="compositionally biased region" description="Polar residues" evidence="1">
    <location>
        <begin position="278"/>
        <end position="287"/>
    </location>
</feature>
<evidence type="ECO:0000313" key="3">
    <source>
        <dbReference type="Proteomes" id="UP000886520"/>
    </source>
</evidence>
<organism evidence="2 3">
    <name type="scientific">Adiantum capillus-veneris</name>
    <name type="common">Maidenhair fern</name>
    <dbReference type="NCBI Taxonomy" id="13818"/>
    <lineage>
        <taxon>Eukaryota</taxon>
        <taxon>Viridiplantae</taxon>
        <taxon>Streptophyta</taxon>
        <taxon>Embryophyta</taxon>
        <taxon>Tracheophyta</taxon>
        <taxon>Polypodiopsida</taxon>
        <taxon>Polypodiidae</taxon>
        <taxon>Polypodiales</taxon>
        <taxon>Pteridineae</taxon>
        <taxon>Pteridaceae</taxon>
        <taxon>Vittarioideae</taxon>
        <taxon>Adiantum</taxon>
    </lineage>
</organism>
<dbReference type="PANTHER" id="PTHR36031">
    <property type="entry name" value="F21O3.15 PROTEIN"/>
    <property type="match status" value="1"/>
</dbReference>
<feature type="compositionally biased region" description="Acidic residues" evidence="1">
    <location>
        <begin position="304"/>
        <end position="330"/>
    </location>
</feature>
<feature type="compositionally biased region" description="Acidic residues" evidence="1">
    <location>
        <begin position="347"/>
        <end position="357"/>
    </location>
</feature>
<dbReference type="OrthoDB" id="1853012at2759"/>
<proteinExistence type="predicted"/>
<evidence type="ECO:0000313" key="2">
    <source>
        <dbReference type="EMBL" id="KAI5074589.1"/>
    </source>
</evidence>
<feature type="compositionally biased region" description="Acidic residues" evidence="1">
    <location>
        <begin position="248"/>
        <end position="266"/>
    </location>
</feature>
<keyword evidence="3" id="KW-1185">Reference proteome</keyword>
<accession>A0A9D4ZGH8</accession>
<feature type="region of interest" description="Disordered" evidence="1">
    <location>
        <begin position="26"/>
        <end position="53"/>
    </location>
</feature>
<reference evidence="2" key="1">
    <citation type="submission" date="2021-01" db="EMBL/GenBank/DDBJ databases">
        <title>Adiantum capillus-veneris genome.</title>
        <authorList>
            <person name="Fang Y."/>
            <person name="Liao Q."/>
        </authorList>
    </citation>
    <scope>NUCLEOTIDE SEQUENCE</scope>
    <source>
        <strain evidence="2">H3</strain>
        <tissue evidence="2">Leaf</tissue>
    </source>
</reference>